<dbReference type="EMBL" id="DF970235">
    <property type="protein sequence ID" value="GAP66806.1"/>
    <property type="molecule type" value="Genomic_DNA"/>
</dbReference>
<protein>
    <submittedName>
        <fullName evidence="3">Uncharacterized protein</fullName>
    </submittedName>
</protein>
<accession>A0A0K8QQ39</accession>
<evidence type="ECO:0000313" key="3">
    <source>
        <dbReference type="EMBL" id="GAP66806.1"/>
    </source>
</evidence>
<name>A0A0K8QQ39_9GAMM</name>
<gene>
    <name evidence="2" type="ORF">MBSD_0362</name>
    <name evidence="3" type="ORF">MBSD_n2121</name>
</gene>
<proteinExistence type="predicted"/>
<dbReference type="Proteomes" id="UP000253740">
    <property type="component" value="Unassembled WGS sequence"/>
</dbReference>
<dbReference type="HOGENOM" id="CLU_2700686_0_0_6"/>
<organism evidence="3">
    <name type="scientific">Mizugakiibacter sediminis</name>
    <dbReference type="NCBI Taxonomy" id="1475481"/>
    <lineage>
        <taxon>Bacteria</taxon>
        <taxon>Pseudomonadati</taxon>
        <taxon>Pseudomonadota</taxon>
        <taxon>Gammaproteobacteria</taxon>
        <taxon>Lysobacterales</taxon>
        <taxon>Rhodanobacteraceae</taxon>
        <taxon>Mizugakiibacter</taxon>
    </lineage>
</organism>
<reference evidence="3" key="2">
    <citation type="submission" date="2015-08" db="EMBL/GenBank/DDBJ databases">
        <title>Complete DNA Sequence of Pseudomonas syringae pv. actinidiae, the Causal Agent of Kiwifruit Canker Disease.</title>
        <authorList>
            <person name="Rikkerink E.H.A."/>
            <person name="Fineran P.C."/>
        </authorList>
    </citation>
    <scope>NUCLEOTIDE SEQUENCE</scope>
    <source>
        <strain evidence="3">SkMP5</strain>
    </source>
</reference>
<keyword evidence="4" id="KW-1185">Reference proteome</keyword>
<keyword evidence="1" id="KW-0472">Membrane</keyword>
<evidence type="ECO:0000313" key="4">
    <source>
        <dbReference type="Proteomes" id="UP000253740"/>
    </source>
</evidence>
<evidence type="ECO:0000256" key="1">
    <source>
        <dbReference type="SAM" id="Phobius"/>
    </source>
</evidence>
<reference evidence="2" key="1">
    <citation type="submission" date="2015-03" db="EMBL/GenBank/DDBJ databases">
        <title>Draft genome sequence of Mizugakiibacter sediminis skMP5.</title>
        <authorList>
            <person name="Watanabe T."/>
            <person name="Kojima H."/>
            <person name="Fukui M."/>
        </authorList>
    </citation>
    <scope>NUCLEOTIDE SEQUENCE</scope>
    <source>
        <strain evidence="2">SkMP5</strain>
    </source>
</reference>
<feature type="transmembrane region" description="Helical" evidence="1">
    <location>
        <begin position="43"/>
        <end position="65"/>
    </location>
</feature>
<dbReference type="EMBL" id="DF952378">
    <property type="protein sequence ID" value="GAN43849.1"/>
    <property type="molecule type" value="Genomic_DNA"/>
</dbReference>
<keyword evidence="1" id="KW-1133">Transmembrane helix</keyword>
<dbReference type="STRING" id="1475481.GCA_000953855_02168"/>
<evidence type="ECO:0000313" key="2">
    <source>
        <dbReference type="EMBL" id="GAN43849.1"/>
    </source>
</evidence>
<dbReference type="AlphaFoldDB" id="A0A0K8QQ39"/>
<keyword evidence="1" id="KW-0812">Transmembrane</keyword>
<dbReference type="RefSeq" id="WP_062537395.1">
    <property type="nucleotide sequence ID" value="NZ_DF970235.1"/>
</dbReference>
<sequence>MIITKLTAALCLGSLVLVDFMIASAYTAHNGDLLMLGASLIRWPLALSIYAIPLAFVADLARAVATGWSGRKT</sequence>